<dbReference type="PRINTS" id="PR00420">
    <property type="entry name" value="RNGMNOXGNASE"/>
</dbReference>
<keyword evidence="7" id="KW-1185">Reference proteome</keyword>
<evidence type="ECO:0000256" key="2">
    <source>
        <dbReference type="ARBA" id="ARBA00022630"/>
    </source>
</evidence>
<proteinExistence type="predicted"/>
<accession>A0ABS1B706</accession>
<reference evidence="6 7" key="1">
    <citation type="submission" date="2020-12" db="EMBL/GenBank/DDBJ databases">
        <title>Brachybacterium sp. MASK1Z-5, whole genome shotgun sequence.</title>
        <authorList>
            <person name="Tuo L."/>
        </authorList>
    </citation>
    <scope>NUCLEOTIDE SEQUENCE [LARGE SCALE GENOMIC DNA]</scope>
    <source>
        <strain evidence="6 7">MASK1Z-5</strain>
    </source>
</reference>
<organism evidence="6 7">
    <name type="scientific">Brachybacterium halotolerans</name>
    <dbReference type="NCBI Taxonomy" id="2795215"/>
    <lineage>
        <taxon>Bacteria</taxon>
        <taxon>Bacillati</taxon>
        <taxon>Actinomycetota</taxon>
        <taxon>Actinomycetes</taxon>
        <taxon>Micrococcales</taxon>
        <taxon>Dermabacteraceae</taxon>
        <taxon>Brachybacterium</taxon>
    </lineage>
</organism>
<evidence type="ECO:0000313" key="6">
    <source>
        <dbReference type="EMBL" id="MBK0330416.1"/>
    </source>
</evidence>
<dbReference type="PANTHER" id="PTHR43004:SF19">
    <property type="entry name" value="BINDING MONOOXYGENASE, PUTATIVE (JCVI)-RELATED"/>
    <property type="match status" value="1"/>
</dbReference>
<dbReference type="Gene3D" id="3.50.50.60">
    <property type="entry name" value="FAD/NAD(P)-binding domain"/>
    <property type="match status" value="1"/>
</dbReference>
<dbReference type="Pfam" id="PF01494">
    <property type="entry name" value="FAD_binding_3"/>
    <property type="match status" value="1"/>
</dbReference>
<comment type="cofactor">
    <cofactor evidence="1">
        <name>FAD</name>
        <dbReference type="ChEBI" id="CHEBI:57692"/>
    </cofactor>
</comment>
<evidence type="ECO:0000256" key="3">
    <source>
        <dbReference type="ARBA" id="ARBA00022827"/>
    </source>
</evidence>
<comment type="caution">
    <text evidence="6">The sequence shown here is derived from an EMBL/GenBank/DDBJ whole genome shotgun (WGS) entry which is preliminary data.</text>
</comment>
<dbReference type="Proteomes" id="UP000612352">
    <property type="component" value="Unassembled WGS sequence"/>
</dbReference>
<sequence length="504" mass="54076">MDEDVHDVLVVGGGPTGMMLAAELRLQGIDVVVLEKEKEPSRLVRSLGLHARSIEILDQRGILERFLAEGTVYPGIGRFAGIPSASSPELDTAHGYTLGIPQPVTDRLLEERARELGADVQRGREVVDIAQGAESVDLVLAEGEHVRGRWAVACDGGRSRVRGLLGIGFPGEAADHEWLLGEMEVTAPAEEVAAVSERVRREHRGSGIGPSSNPGLHRAVVPAEGVAEDRTEGPTFEEFLERLRAFVGTDFGGHSPVSLTRFTDATRLAERFRSGRVLLAGDAAHVHPPLGGQGLNLGIQDAFNLGWKLAAVIAGQAPPALLDSYEAERRPVAADVLTTTRAQSVLISGEPGALALRRVLGELMDLPEVDRLLSEKIASLSIRYDLWPGGETPSGIVGRRLRDLPVSSGRLFERMREGRWTLLDPSGAFDAERWSDAVVHVVEPVEDLPAPAVLLRPDGHIAWAATAPALDGPGRPAAQSSPDPSSPEPDPSTLESVLEHWLPR</sequence>
<keyword evidence="2" id="KW-0285">Flavoprotein</keyword>
<dbReference type="InterPro" id="IPR050641">
    <property type="entry name" value="RIFMO-like"/>
</dbReference>
<evidence type="ECO:0000259" key="5">
    <source>
        <dbReference type="Pfam" id="PF01494"/>
    </source>
</evidence>
<dbReference type="PANTHER" id="PTHR43004">
    <property type="entry name" value="TRK SYSTEM POTASSIUM UPTAKE PROTEIN"/>
    <property type="match status" value="1"/>
</dbReference>
<dbReference type="SUPFAM" id="SSF51905">
    <property type="entry name" value="FAD/NAD(P)-binding domain"/>
    <property type="match status" value="1"/>
</dbReference>
<dbReference type="Pfam" id="PF21274">
    <property type="entry name" value="Rng_hyd_C"/>
    <property type="match status" value="1"/>
</dbReference>
<dbReference type="RefSeq" id="WP_200501031.1">
    <property type="nucleotide sequence ID" value="NZ_JAEDAJ010000001.1"/>
</dbReference>
<dbReference type="InterPro" id="IPR036188">
    <property type="entry name" value="FAD/NAD-bd_sf"/>
</dbReference>
<evidence type="ECO:0000313" key="7">
    <source>
        <dbReference type="Proteomes" id="UP000612352"/>
    </source>
</evidence>
<dbReference type="InterPro" id="IPR002938">
    <property type="entry name" value="FAD-bd"/>
</dbReference>
<keyword evidence="6" id="KW-0560">Oxidoreductase</keyword>
<dbReference type="GO" id="GO:0004497">
    <property type="term" value="F:monooxygenase activity"/>
    <property type="evidence" value="ECO:0007669"/>
    <property type="project" value="UniProtKB-KW"/>
</dbReference>
<dbReference type="Gene3D" id="3.30.70.2450">
    <property type="match status" value="1"/>
</dbReference>
<name>A0ABS1B706_9MICO</name>
<keyword evidence="6" id="KW-0503">Monooxygenase</keyword>
<dbReference type="EMBL" id="JAEDAJ010000001">
    <property type="protein sequence ID" value="MBK0330416.1"/>
    <property type="molecule type" value="Genomic_DNA"/>
</dbReference>
<feature type="domain" description="FAD-binding" evidence="5">
    <location>
        <begin position="7"/>
        <end position="338"/>
    </location>
</feature>
<evidence type="ECO:0000256" key="4">
    <source>
        <dbReference type="SAM" id="MobiDB-lite"/>
    </source>
</evidence>
<protein>
    <submittedName>
        <fullName evidence="6">FAD-dependent monooxygenase</fullName>
    </submittedName>
</protein>
<evidence type="ECO:0000256" key="1">
    <source>
        <dbReference type="ARBA" id="ARBA00001974"/>
    </source>
</evidence>
<dbReference type="Gene3D" id="3.40.30.120">
    <property type="match status" value="1"/>
</dbReference>
<keyword evidence="3" id="KW-0274">FAD</keyword>
<gene>
    <name evidence="6" type="ORF">I8D64_03265</name>
</gene>
<feature type="region of interest" description="Disordered" evidence="4">
    <location>
        <begin position="466"/>
        <end position="504"/>
    </location>
</feature>